<dbReference type="Proteomes" id="UP000285301">
    <property type="component" value="Unassembled WGS sequence"/>
</dbReference>
<sequence>VPDATGPYDELNFIWKQFKRNGYKTALIEDDPHFTLFNYNAKGFTRKPTDWYPRPYWIHIYNEDKLKRSGYCYNKEPRIEILLNQAKQFISKMGDNPYFLFNFLIEVTHNDFNYAQLVDSHYANFIKVLKRKLKKSVFILMGDHGMRFGKILETFSGRVEERMPLFAIHLPSSLTRKYPHLKKYLRLNEARLISWFDVHQVMVDIAN</sequence>
<dbReference type="InterPro" id="IPR004245">
    <property type="entry name" value="DUF229"/>
</dbReference>
<protein>
    <recommendedName>
        <fullName evidence="3">Sulfatase N-terminal domain-containing protein</fullName>
    </recommendedName>
</protein>
<dbReference type="InterPro" id="IPR017850">
    <property type="entry name" value="Alkaline_phosphatase_core_sf"/>
</dbReference>
<dbReference type="STRING" id="1965070.A0A3S3NND9"/>
<dbReference type="GO" id="GO:0005615">
    <property type="term" value="C:extracellular space"/>
    <property type="evidence" value="ECO:0007669"/>
    <property type="project" value="TreeGrafter"/>
</dbReference>
<gene>
    <name evidence="1" type="ORF">B4U79_08484</name>
</gene>
<evidence type="ECO:0000313" key="1">
    <source>
        <dbReference type="EMBL" id="RWR98586.1"/>
    </source>
</evidence>
<evidence type="ECO:0008006" key="3">
    <source>
        <dbReference type="Google" id="ProtNLM"/>
    </source>
</evidence>
<dbReference type="FunFam" id="3.40.720.10:FF:000017">
    <property type="entry name" value="Predicted protein"/>
    <property type="match status" value="1"/>
</dbReference>
<accession>A0A3S3NND9</accession>
<keyword evidence="2" id="KW-1185">Reference proteome</keyword>
<dbReference type="EMBL" id="NCKU01020618">
    <property type="protein sequence ID" value="RWR98586.1"/>
    <property type="molecule type" value="Genomic_DNA"/>
</dbReference>
<dbReference type="PANTHER" id="PTHR10974">
    <property type="entry name" value="FI08016P-RELATED"/>
    <property type="match status" value="1"/>
</dbReference>
<feature type="non-terminal residue" evidence="1">
    <location>
        <position position="207"/>
    </location>
</feature>
<comment type="caution">
    <text evidence="1">The sequence shown here is derived from an EMBL/GenBank/DDBJ whole genome shotgun (WGS) entry which is preliminary data.</text>
</comment>
<dbReference type="AlphaFoldDB" id="A0A3S3NND9"/>
<dbReference type="SUPFAM" id="SSF53649">
    <property type="entry name" value="Alkaline phosphatase-like"/>
    <property type="match status" value="1"/>
</dbReference>
<dbReference type="PANTHER" id="PTHR10974:SF1">
    <property type="entry name" value="FI08016P-RELATED"/>
    <property type="match status" value="1"/>
</dbReference>
<dbReference type="CDD" id="cd16021">
    <property type="entry name" value="ALP_like"/>
    <property type="match status" value="1"/>
</dbReference>
<reference evidence="1 2" key="1">
    <citation type="journal article" date="2018" name="Gigascience">
        <title>Genomes of trombidid mites reveal novel predicted allergens and laterally-transferred genes associated with secondary metabolism.</title>
        <authorList>
            <person name="Dong X."/>
            <person name="Chaisiri K."/>
            <person name="Xia D."/>
            <person name="Armstrong S.D."/>
            <person name="Fang Y."/>
            <person name="Donnelly M.J."/>
            <person name="Kadowaki T."/>
            <person name="McGarry J.W."/>
            <person name="Darby A.C."/>
            <person name="Makepeace B.L."/>
        </authorList>
    </citation>
    <scope>NUCLEOTIDE SEQUENCE [LARGE SCALE GENOMIC DNA]</scope>
    <source>
        <strain evidence="1">UoL-WK</strain>
    </source>
</reference>
<name>A0A3S3NND9_9ACAR</name>
<feature type="non-terminal residue" evidence="1">
    <location>
        <position position="1"/>
    </location>
</feature>
<dbReference type="Gene3D" id="3.40.720.10">
    <property type="entry name" value="Alkaline Phosphatase, subunit A"/>
    <property type="match status" value="1"/>
</dbReference>
<dbReference type="OrthoDB" id="6412187at2759"/>
<proteinExistence type="predicted"/>
<evidence type="ECO:0000313" key="2">
    <source>
        <dbReference type="Proteomes" id="UP000285301"/>
    </source>
</evidence>
<organism evidence="1 2">
    <name type="scientific">Dinothrombium tinctorium</name>
    <dbReference type="NCBI Taxonomy" id="1965070"/>
    <lineage>
        <taxon>Eukaryota</taxon>
        <taxon>Metazoa</taxon>
        <taxon>Ecdysozoa</taxon>
        <taxon>Arthropoda</taxon>
        <taxon>Chelicerata</taxon>
        <taxon>Arachnida</taxon>
        <taxon>Acari</taxon>
        <taxon>Acariformes</taxon>
        <taxon>Trombidiformes</taxon>
        <taxon>Prostigmata</taxon>
        <taxon>Anystina</taxon>
        <taxon>Parasitengona</taxon>
        <taxon>Trombidioidea</taxon>
        <taxon>Trombidiidae</taxon>
        <taxon>Dinothrombium</taxon>
    </lineage>
</organism>
<dbReference type="Pfam" id="PF02995">
    <property type="entry name" value="DUF229"/>
    <property type="match status" value="1"/>
</dbReference>